<accession>A0A645FD67</accession>
<reference evidence="1" key="1">
    <citation type="submission" date="2019-08" db="EMBL/GenBank/DDBJ databases">
        <authorList>
            <person name="Kucharzyk K."/>
            <person name="Murdoch R.W."/>
            <person name="Higgins S."/>
            <person name="Loffler F."/>
        </authorList>
    </citation>
    <scope>NUCLEOTIDE SEQUENCE</scope>
</reference>
<name>A0A645FD67_9ZZZZ</name>
<gene>
    <name evidence="1" type="ORF">SDC9_159661</name>
</gene>
<organism evidence="1">
    <name type="scientific">bioreactor metagenome</name>
    <dbReference type="NCBI Taxonomy" id="1076179"/>
    <lineage>
        <taxon>unclassified sequences</taxon>
        <taxon>metagenomes</taxon>
        <taxon>ecological metagenomes</taxon>
    </lineage>
</organism>
<comment type="caution">
    <text evidence="1">The sequence shown here is derived from an EMBL/GenBank/DDBJ whole genome shotgun (WGS) entry which is preliminary data.</text>
</comment>
<dbReference type="AlphaFoldDB" id="A0A645FD67"/>
<proteinExistence type="predicted"/>
<dbReference type="AntiFam" id="ANF00078">
    <property type="entry name" value="Shadow ORF (opposite pccB)"/>
</dbReference>
<sequence>MGDSADRIVRHCAAELLRCDLFTRYRLDYLRACDEHLACLVNHKDKVRNCRGIYRAARTGPHDDGDLRDHSR</sequence>
<protein>
    <submittedName>
        <fullName evidence="1">Uncharacterized protein</fullName>
    </submittedName>
</protein>
<evidence type="ECO:0000313" key="1">
    <source>
        <dbReference type="EMBL" id="MPN12345.1"/>
    </source>
</evidence>
<dbReference type="EMBL" id="VSSQ01058677">
    <property type="protein sequence ID" value="MPN12345.1"/>
    <property type="molecule type" value="Genomic_DNA"/>
</dbReference>